<feature type="region of interest" description="Disordered" evidence="1">
    <location>
        <begin position="113"/>
        <end position="140"/>
    </location>
</feature>
<feature type="compositionally biased region" description="Basic and acidic residues" evidence="1">
    <location>
        <begin position="131"/>
        <end position="140"/>
    </location>
</feature>
<name>A0A564YLR9_HYMDI</name>
<gene>
    <name evidence="2" type="ORF">WMSIL1_LOCUS7256</name>
</gene>
<dbReference type="AlphaFoldDB" id="A0A564YLR9"/>
<keyword evidence="3" id="KW-1185">Reference proteome</keyword>
<proteinExistence type="predicted"/>
<dbReference type="Proteomes" id="UP000321570">
    <property type="component" value="Unassembled WGS sequence"/>
</dbReference>
<reference evidence="2 3" key="1">
    <citation type="submission" date="2019-07" db="EMBL/GenBank/DDBJ databases">
        <authorList>
            <person name="Jastrzebski P J."/>
            <person name="Paukszto L."/>
            <person name="Jastrzebski P J."/>
        </authorList>
    </citation>
    <scope>NUCLEOTIDE SEQUENCE [LARGE SCALE GENOMIC DNA]</scope>
    <source>
        <strain evidence="2 3">WMS-il1</strain>
    </source>
</reference>
<organism evidence="2 3">
    <name type="scientific">Hymenolepis diminuta</name>
    <name type="common">Rat tapeworm</name>
    <dbReference type="NCBI Taxonomy" id="6216"/>
    <lineage>
        <taxon>Eukaryota</taxon>
        <taxon>Metazoa</taxon>
        <taxon>Spiralia</taxon>
        <taxon>Lophotrochozoa</taxon>
        <taxon>Platyhelminthes</taxon>
        <taxon>Cestoda</taxon>
        <taxon>Eucestoda</taxon>
        <taxon>Cyclophyllidea</taxon>
        <taxon>Hymenolepididae</taxon>
        <taxon>Hymenolepis</taxon>
    </lineage>
</organism>
<feature type="compositionally biased region" description="Basic residues" evidence="1">
    <location>
        <begin position="113"/>
        <end position="122"/>
    </location>
</feature>
<accession>A0A564YLR9</accession>
<evidence type="ECO:0000313" key="3">
    <source>
        <dbReference type="Proteomes" id="UP000321570"/>
    </source>
</evidence>
<evidence type="ECO:0000313" key="2">
    <source>
        <dbReference type="EMBL" id="VUZ47658.1"/>
    </source>
</evidence>
<protein>
    <submittedName>
        <fullName evidence="2">Uncharacterized protein</fullName>
    </submittedName>
</protein>
<evidence type="ECO:0000256" key="1">
    <source>
        <dbReference type="SAM" id="MobiDB-lite"/>
    </source>
</evidence>
<sequence length="140" mass="16303">MPNDDEISELKKEIHNLKERYSMLHRFVSSINEKVNKRLKKFEQLSAELIQSLELYPVEVVDITPEGFKTPTKKEDSSPVVSSSEIVKSPTLMPTRTMSNTPSTLREISKFHVRKRKRRRLGPTKSQLQKIVREMESEGY</sequence>
<dbReference type="EMBL" id="CABIJS010000255">
    <property type="protein sequence ID" value="VUZ47658.1"/>
    <property type="molecule type" value="Genomic_DNA"/>
</dbReference>